<name>A0A0E9QBB8_ANGAN</name>
<dbReference type="PANTHER" id="PTHR16675">
    <property type="entry name" value="MHC CLASS I-RELATED"/>
    <property type="match status" value="1"/>
</dbReference>
<evidence type="ECO:0000259" key="2">
    <source>
        <dbReference type="Pfam" id="PF07654"/>
    </source>
</evidence>
<protein>
    <recommendedName>
        <fullName evidence="2">Immunoglobulin C1-set domain-containing protein</fullName>
    </recommendedName>
</protein>
<dbReference type="InterPro" id="IPR036179">
    <property type="entry name" value="Ig-like_dom_sf"/>
</dbReference>
<feature type="domain" description="Immunoglobulin C1-set" evidence="2">
    <location>
        <begin position="76"/>
        <end position="106"/>
    </location>
</feature>
<dbReference type="InterPro" id="IPR050208">
    <property type="entry name" value="MHC_class-I_related"/>
</dbReference>
<sequence length="111" mass="12726">MDVLIYDVQASAWSSLVPEIWTVYWLMESKKGIFDQVYQTACIRALKGYLHQEGSILKQRVSPRNRAFRKQVGSAGGVEVICLATGFYPRHIELTLKRDNQPVPEQEADQR</sequence>
<dbReference type="Pfam" id="PF07654">
    <property type="entry name" value="C1-set"/>
    <property type="match status" value="1"/>
</dbReference>
<dbReference type="GO" id="GO:0005615">
    <property type="term" value="C:extracellular space"/>
    <property type="evidence" value="ECO:0007669"/>
    <property type="project" value="TreeGrafter"/>
</dbReference>
<evidence type="ECO:0000313" key="3">
    <source>
        <dbReference type="EMBL" id="JAH14064.1"/>
    </source>
</evidence>
<accession>A0A0E9QBB8</accession>
<keyword evidence="1" id="KW-0325">Glycoprotein</keyword>
<evidence type="ECO:0000256" key="1">
    <source>
        <dbReference type="ARBA" id="ARBA00023180"/>
    </source>
</evidence>
<dbReference type="AlphaFoldDB" id="A0A0E9QBB8"/>
<dbReference type="InterPro" id="IPR013783">
    <property type="entry name" value="Ig-like_fold"/>
</dbReference>
<dbReference type="GO" id="GO:0009897">
    <property type="term" value="C:external side of plasma membrane"/>
    <property type="evidence" value="ECO:0007669"/>
    <property type="project" value="TreeGrafter"/>
</dbReference>
<organism evidence="3">
    <name type="scientific">Anguilla anguilla</name>
    <name type="common">European freshwater eel</name>
    <name type="synonym">Muraena anguilla</name>
    <dbReference type="NCBI Taxonomy" id="7936"/>
    <lineage>
        <taxon>Eukaryota</taxon>
        <taxon>Metazoa</taxon>
        <taxon>Chordata</taxon>
        <taxon>Craniata</taxon>
        <taxon>Vertebrata</taxon>
        <taxon>Euteleostomi</taxon>
        <taxon>Actinopterygii</taxon>
        <taxon>Neopterygii</taxon>
        <taxon>Teleostei</taxon>
        <taxon>Anguilliformes</taxon>
        <taxon>Anguillidae</taxon>
        <taxon>Anguilla</taxon>
    </lineage>
</organism>
<dbReference type="EMBL" id="GBXM01094513">
    <property type="protein sequence ID" value="JAH14064.1"/>
    <property type="molecule type" value="Transcribed_RNA"/>
</dbReference>
<dbReference type="PANTHER" id="PTHR16675:SF191">
    <property type="entry name" value="CLASS I HISTOCOMPATIBILITY ANTIGEN, F10 ALPHA CHAIN-LIKE-RELATED"/>
    <property type="match status" value="1"/>
</dbReference>
<dbReference type="SUPFAM" id="SSF48726">
    <property type="entry name" value="Immunoglobulin"/>
    <property type="match status" value="1"/>
</dbReference>
<reference evidence="3" key="2">
    <citation type="journal article" date="2015" name="Fish Shellfish Immunol.">
        <title>Early steps in the European eel (Anguilla anguilla)-Vibrio vulnificus interaction in the gills: Role of the RtxA13 toxin.</title>
        <authorList>
            <person name="Callol A."/>
            <person name="Pajuelo D."/>
            <person name="Ebbesson L."/>
            <person name="Teles M."/>
            <person name="MacKenzie S."/>
            <person name="Amaro C."/>
        </authorList>
    </citation>
    <scope>NUCLEOTIDE SEQUENCE</scope>
</reference>
<dbReference type="GO" id="GO:0006955">
    <property type="term" value="P:immune response"/>
    <property type="evidence" value="ECO:0007669"/>
    <property type="project" value="TreeGrafter"/>
</dbReference>
<dbReference type="InterPro" id="IPR003597">
    <property type="entry name" value="Ig_C1-set"/>
</dbReference>
<proteinExistence type="predicted"/>
<dbReference type="Gene3D" id="2.60.40.10">
    <property type="entry name" value="Immunoglobulins"/>
    <property type="match status" value="1"/>
</dbReference>
<reference evidence="3" key="1">
    <citation type="submission" date="2014-11" db="EMBL/GenBank/DDBJ databases">
        <authorList>
            <person name="Amaro Gonzalez C."/>
        </authorList>
    </citation>
    <scope>NUCLEOTIDE SEQUENCE</scope>
</reference>